<dbReference type="NCBIfam" id="TIGR03499">
    <property type="entry name" value="FlhF"/>
    <property type="match status" value="1"/>
</dbReference>
<comment type="subcellular location">
    <subcellularLocation>
        <location evidence="1">Cell membrane</location>
        <topology evidence="1">Peripheral membrane protein</topology>
        <orientation evidence="1">Cytoplasmic side</orientation>
    </subcellularLocation>
</comment>
<keyword evidence="6" id="KW-0547">Nucleotide-binding</keyword>
<keyword evidence="8" id="KW-0653">Protein transport</keyword>
<keyword evidence="11" id="KW-1006">Bacterial flagellum protein export</keyword>
<organism evidence="17 18">
    <name type="scientific">Marinitoga aeolica</name>
    <dbReference type="NCBI Taxonomy" id="2809031"/>
    <lineage>
        <taxon>Bacteria</taxon>
        <taxon>Thermotogati</taxon>
        <taxon>Thermotogota</taxon>
        <taxon>Thermotogae</taxon>
        <taxon>Petrotogales</taxon>
        <taxon>Petrotogaceae</taxon>
        <taxon>Marinitoga</taxon>
    </lineage>
</organism>
<evidence type="ECO:0000259" key="15">
    <source>
        <dbReference type="SMART" id="SM00382"/>
    </source>
</evidence>
<evidence type="ECO:0000256" key="11">
    <source>
        <dbReference type="ARBA" id="ARBA00023225"/>
    </source>
</evidence>
<reference evidence="17 18" key="1">
    <citation type="submission" date="2021-02" db="EMBL/GenBank/DDBJ databases">
        <title>Characterization of Marinitoga sp. nov. str. BP5-C20A.</title>
        <authorList>
            <person name="Erauso G."/>
            <person name="Postec A."/>
        </authorList>
    </citation>
    <scope>NUCLEOTIDE SEQUENCE [LARGE SCALE GENOMIC DNA]</scope>
    <source>
        <strain evidence="17 18">BP5-C20A</strain>
    </source>
</reference>
<dbReference type="Gene3D" id="1.20.120.1380">
    <property type="entry name" value="Flagellar FlhF biosynthesis protein, N domain"/>
    <property type="match status" value="1"/>
</dbReference>
<evidence type="ECO:0000256" key="5">
    <source>
        <dbReference type="ARBA" id="ARBA00022475"/>
    </source>
</evidence>
<feature type="coiled-coil region" evidence="14">
    <location>
        <begin position="172"/>
        <end position="217"/>
    </location>
</feature>
<keyword evidence="4" id="KW-0813">Transport</keyword>
<dbReference type="InterPro" id="IPR047040">
    <property type="entry name" value="FlhF__GTPase_dom"/>
</dbReference>
<comment type="similarity">
    <text evidence="2">Belongs to the GTP-binding SRP family.</text>
</comment>
<gene>
    <name evidence="17" type="primary">flhF</name>
    <name evidence="17" type="ORF">JRV97_09085</name>
</gene>
<evidence type="ECO:0000256" key="3">
    <source>
        <dbReference type="ARBA" id="ARBA00014919"/>
    </source>
</evidence>
<evidence type="ECO:0000256" key="13">
    <source>
        <dbReference type="NCBIfam" id="TIGR03499"/>
    </source>
</evidence>
<keyword evidence="17" id="KW-0969">Cilium</keyword>
<evidence type="ECO:0000256" key="10">
    <source>
        <dbReference type="ARBA" id="ARBA00023136"/>
    </source>
</evidence>
<keyword evidence="17" id="KW-0282">Flagellum</keyword>
<dbReference type="SUPFAM" id="SSF52540">
    <property type="entry name" value="P-loop containing nucleoside triphosphate hydrolases"/>
    <property type="match status" value="1"/>
</dbReference>
<evidence type="ECO:0000256" key="6">
    <source>
        <dbReference type="ARBA" id="ARBA00022741"/>
    </source>
</evidence>
<dbReference type="SMART" id="SM00382">
    <property type="entry name" value="AAA"/>
    <property type="match status" value="1"/>
</dbReference>
<dbReference type="Pfam" id="PF00448">
    <property type="entry name" value="SRP54"/>
    <property type="match status" value="1"/>
</dbReference>
<feature type="domain" description="AAA+ ATPase" evidence="15">
    <location>
        <begin position="285"/>
        <end position="454"/>
    </location>
</feature>
<evidence type="ECO:0000256" key="8">
    <source>
        <dbReference type="ARBA" id="ARBA00022927"/>
    </source>
</evidence>
<evidence type="ECO:0000313" key="17">
    <source>
        <dbReference type="EMBL" id="WGS64516.1"/>
    </source>
</evidence>
<keyword evidence="18" id="KW-1185">Reference proteome</keyword>
<dbReference type="PANTHER" id="PTHR43134:SF3">
    <property type="entry name" value="FLAGELLAR BIOSYNTHESIS PROTEIN FLHF"/>
    <property type="match status" value="1"/>
</dbReference>
<dbReference type="RefSeq" id="WP_280998233.1">
    <property type="nucleotide sequence ID" value="NZ_CP069362.1"/>
</dbReference>
<sequence length="481" mass="55103">MKIKKYIVTTIPEAMEKIRTELGENAYILDTKRINKGGFLGIGGKKYIEVTAVLDDNPENVVKNIKKPSGPGFSNNTQGRINEIREMVERNKKLDERIKRMKNIDDYEERYAPGKDKLELTARNEILKLIEEQREISKLIDEDAEKFYNKEKNEFKNLDYRKVTYNKYPPKNNNLNSNASIYNNRISNTQNNTLNNVKSSQNELIEIKNLIEKLSKRVILNGANPLISELIESLKKQDLSDSIIEDILNNIPTDLNKENWKSDERFKNLLFDMFKNNFKVEVPNIHGTIMLIGPTGVGKTTTLAKIAALNKLNSSKNVAIATIDLYRIAATEQLKTYAEIMDIPASVCYTPTELKTTVESLKNYDILLIDTAGRSHKDDIQIGELKMYIDSVKPDFIFLVVSANMRLRDMIDVYNRFSVCNPTHLIITKLDETSSYGQIPSLIRETKLPISYITTGQNVPNDIEIPNSQKIFNLFYEELTL</sequence>
<evidence type="ECO:0000313" key="18">
    <source>
        <dbReference type="Proteomes" id="UP001232493"/>
    </source>
</evidence>
<dbReference type="Gene3D" id="3.40.50.300">
    <property type="entry name" value="P-loop containing nucleotide triphosphate hydrolases"/>
    <property type="match status" value="1"/>
</dbReference>
<accession>A0ABY8PPG1</accession>
<name>A0ABY8PPG1_9BACT</name>
<dbReference type="InterPro" id="IPR003593">
    <property type="entry name" value="AAA+_ATPase"/>
</dbReference>
<keyword evidence="17" id="KW-0966">Cell projection</keyword>
<dbReference type="Proteomes" id="UP001232493">
    <property type="component" value="Chromosome"/>
</dbReference>
<evidence type="ECO:0000256" key="14">
    <source>
        <dbReference type="SAM" id="Coils"/>
    </source>
</evidence>
<evidence type="ECO:0000256" key="12">
    <source>
        <dbReference type="ARBA" id="ARBA00025337"/>
    </source>
</evidence>
<keyword evidence="9" id="KW-0342">GTP-binding</keyword>
<protein>
    <recommendedName>
        <fullName evidence="3 13">Flagellar biosynthesis protein FlhF</fullName>
    </recommendedName>
</protein>
<dbReference type="InterPro" id="IPR000897">
    <property type="entry name" value="SRP54_GTPase_dom"/>
</dbReference>
<keyword evidence="5" id="KW-1003">Cell membrane</keyword>
<keyword evidence="7" id="KW-1005">Bacterial flagellum biogenesis</keyword>
<evidence type="ECO:0000256" key="9">
    <source>
        <dbReference type="ARBA" id="ARBA00023134"/>
    </source>
</evidence>
<evidence type="ECO:0000256" key="2">
    <source>
        <dbReference type="ARBA" id="ARBA00008531"/>
    </source>
</evidence>
<evidence type="ECO:0000256" key="1">
    <source>
        <dbReference type="ARBA" id="ARBA00004413"/>
    </source>
</evidence>
<evidence type="ECO:0000256" key="7">
    <source>
        <dbReference type="ARBA" id="ARBA00022795"/>
    </source>
</evidence>
<dbReference type="InterPro" id="IPR020006">
    <property type="entry name" value="FlhF"/>
</dbReference>
<dbReference type="CDD" id="cd17873">
    <property type="entry name" value="FlhF"/>
    <property type="match status" value="1"/>
</dbReference>
<dbReference type="SMART" id="SM00962">
    <property type="entry name" value="SRP54"/>
    <property type="match status" value="1"/>
</dbReference>
<dbReference type="EMBL" id="CP069362">
    <property type="protein sequence ID" value="WGS64516.1"/>
    <property type="molecule type" value="Genomic_DNA"/>
</dbReference>
<proteinExistence type="inferred from homology"/>
<evidence type="ECO:0000256" key="4">
    <source>
        <dbReference type="ARBA" id="ARBA00022448"/>
    </source>
</evidence>
<keyword evidence="14" id="KW-0175">Coiled coil</keyword>
<evidence type="ECO:0000259" key="16">
    <source>
        <dbReference type="SMART" id="SM00962"/>
    </source>
</evidence>
<feature type="domain" description="SRP54-type proteins GTP-binding" evidence="16">
    <location>
        <begin position="286"/>
        <end position="477"/>
    </location>
</feature>
<dbReference type="InterPro" id="IPR027417">
    <property type="entry name" value="P-loop_NTPase"/>
</dbReference>
<dbReference type="PANTHER" id="PTHR43134">
    <property type="entry name" value="SIGNAL RECOGNITION PARTICLE RECEPTOR SUBUNIT ALPHA"/>
    <property type="match status" value="1"/>
</dbReference>
<keyword evidence="10" id="KW-0472">Membrane</keyword>
<comment type="function">
    <text evidence="12">Necessary for flagellar biosynthesis. May be involved in translocation of the flagellum.</text>
</comment>